<keyword evidence="3" id="KW-1185">Reference proteome</keyword>
<dbReference type="GeneID" id="112281429"/>
<evidence type="ECO:0000313" key="3">
    <source>
        <dbReference type="Proteomes" id="UP000006727"/>
    </source>
</evidence>
<sequence>MAGLMLNSAHCLHQLCQSNQECLHPWYVASTVSNCASMCSNSGFSVGGKVGISTREWPASRGQELKWRTPAVARAPADEAIVDAKRVIDEILMSKGVNGVGGLAEVSWALYADEKTKGCLADAVKTLGECRGQDFGEFLKSIDGHGIWEVFYAPHITRLTSAVGTQIRPLRYILTDSGFISNVRYLSPVGDGWLSAAGDYVVRDGRTVEILFDSFWWDIGRDNLQPDPKGKGSIERTLVNITGKGAFIPSLSIYPVYYADKDIIIFEFTTLGTKIAARKVGPAAVV</sequence>
<evidence type="ECO:0008006" key="4">
    <source>
        <dbReference type="Google" id="ProtNLM"/>
    </source>
</evidence>
<dbReference type="HOGENOM" id="CLU_1013360_0_0_1"/>
<reference evidence="1 3" key="1">
    <citation type="journal article" date="2008" name="Science">
        <title>The Physcomitrella genome reveals evolutionary insights into the conquest of land by plants.</title>
        <authorList>
            <person name="Rensing S."/>
            <person name="Lang D."/>
            <person name="Zimmer A."/>
            <person name="Terry A."/>
            <person name="Salamov A."/>
            <person name="Shapiro H."/>
            <person name="Nishiyama T."/>
            <person name="Perroud P.-F."/>
            <person name="Lindquist E."/>
            <person name="Kamisugi Y."/>
            <person name="Tanahashi T."/>
            <person name="Sakakibara K."/>
            <person name="Fujita T."/>
            <person name="Oishi K."/>
            <person name="Shin-I T."/>
            <person name="Kuroki Y."/>
            <person name="Toyoda A."/>
            <person name="Suzuki Y."/>
            <person name="Hashimoto A."/>
            <person name="Yamaguchi K."/>
            <person name="Sugano A."/>
            <person name="Kohara Y."/>
            <person name="Fujiyama A."/>
            <person name="Anterola A."/>
            <person name="Aoki S."/>
            <person name="Ashton N."/>
            <person name="Barbazuk W.B."/>
            <person name="Barker E."/>
            <person name="Bennetzen J."/>
            <person name="Bezanilla M."/>
            <person name="Blankenship R."/>
            <person name="Cho S.H."/>
            <person name="Dutcher S."/>
            <person name="Estelle M."/>
            <person name="Fawcett J.A."/>
            <person name="Gundlach H."/>
            <person name="Hanada K."/>
            <person name="Heyl A."/>
            <person name="Hicks K.A."/>
            <person name="Hugh J."/>
            <person name="Lohr M."/>
            <person name="Mayer K."/>
            <person name="Melkozernov A."/>
            <person name="Murata T."/>
            <person name="Nelson D."/>
            <person name="Pils B."/>
            <person name="Prigge M."/>
            <person name="Reiss B."/>
            <person name="Renner T."/>
            <person name="Rombauts S."/>
            <person name="Rushton P."/>
            <person name="Sanderfoot A."/>
            <person name="Schween G."/>
            <person name="Shiu S.-H."/>
            <person name="Stueber K."/>
            <person name="Theodoulou F.L."/>
            <person name="Tu H."/>
            <person name="Van de Peer Y."/>
            <person name="Verrier P.J."/>
            <person name="Waters E."/>
            <person name="Wood A."/>
            <person name="Yang L."/>
            <person name="Cove D."/>
            <person name="Cuming A."/>
            <person name="Hasebe M."/>
            <person name="Lucas S."/>
            <person name="Mishler D.B."/>
            <person name="Reski R."/>
            <person name="Grigoriev I."/>
            <person name="Quatrano R.S."/>
            <person name="Boore J.L."/>
        </authorList>
    </citation>
    <scope>NUCLEOTIDE SEQUENCE [LARGE SCALE GENOMIC DNA]</scope>
    <source>
        <strain evidence="2 3">cv. Gransden 2004</strain>
    </source>
</reference>
<gene>
    <name evidence="2" type="primary">LOC112281429</name>
    <name evidence="1" type="ORF">PHYPA_005936</name>
</gene>
<evidence type="ECO:0000313" key="2">
    <source>
        <dbReference type="EnsemblPlants" id="Pp3c4_8100V3.1"/>
    </source>
</evidence>
<dbReference type="KEGG" id="ppp:112281429"/>
<protein>
    <recommendedName>
        <fullName evidence="4">Plastid lipid-associated protein/fibrillin conserved domain-containing protein</fullName>
    </recommendedName>
</protein>
<reference evidence="1 3" key="2">
    <citation type="journal article" date="2018" name="Plant J.">
        <title>The Physcomitrella patens chromosome-scale assembly reveals moss genome structure and evolution.</title>
        <authorList>
            <person name="Lang D."/>
            <person name="Ullrich K.K."/>
            <person name="Murat F."/>
            <person name="Fuchs J."/>
            <person name="Jenkins J."/>
            <person name="Haas F.B."/>
            <person name="Piednoel M."/>
            <person name="Gundlach H."/>
            <person name="Van Bel M."/>
            <person name="Meyberg R."/>
            <person name="Vives C."/>
            <person name="Morata J."/>
            <person name="Symeonidi A."/>
            <person name="Hiss M."/>
            <person name="Muchero W."/>
            <person name="Kamisugi Y."/>
            <person name="Saleh O."/>
            <person name="Blanc G."/>
            <person name="Decker E.L."/>
            <person name="van Gessel N."/>
            <person name="Grimwood J."/>
            <person name="Hayes R.D."/>
            <person name="Graham S.W."/>
            <person name="Gunter L.E."/>
            <person name="McDaniel S.F."/>
            <person name="Hoernstein S.N.W."/>
            <person name="Larsson A."/>
            <person name="Li F.W."/>
            <person name="Perroud P.F."/>
            <person name="Phillips J."/>
            <person name="Ranjan P."/>
            <person name="Rokshar D.S."/>
            <person name="Rothfels C.J."/>
            <person name="Schneider L."/>
            <person name="Shu S."/>
            <person name="Stevenson D.W."/>
            <person name="Thummler F."/>
            <person name="Tillich M."/>
            <person name="Villarreal Aguilar J.C."/>
            <person name="Widiez T."/>
            <person name="Wong G.K."/>
            <person name="Wymore A."/>
            <person name="Zhang Y."/>
            <person name="Zimmer A.D."/>
            <person name="Quatrano R.S."/>
            <person name="Mayer K.F.X."/>
            <person name="Goodstein D."/>
            <person name="Casacuberta J.M."/>
            <person name="Vandepoele K."/>
            <person name="Reski R."/>
            <person name="Cuming A.C."/>
            <person name="Tuskan G.A."/>
            <person name="Maumus F."/>
            <person name="Salse J."/>
            <person name="Schmutz J."/>
            <person name="Rensing S.A."/>
        </authorList>
    </citation>
    <scope>NUCLEOTIDE SEQUENCE [LARGE SCALE GENOMIC DNA]</scope>
    <source>
        <strain evidence="2 3">cv. Gransden 2004</strain>
    </source>
</reference>
<dbReference type="eggNOG" id="ENOG502S7KT">
    <property type="taxonomic scope" value="Eukaryota"/>
</dbReference>
<dbReference type="PaxDb" id="3218-PP1S143_167V6.1"/>
<accession>A9SZY0</accession>
<dbReference type="EMBL" id="ABEU02000004">
    <property type="protein sequence ID" value="PNR55043.1"/>
    <property type="molecule type" value="Genomic_DNA"/>
</dbReference>
<proteinExistence type="predicted"/>
<dbReference type="Gramene" id="Pp3c4_8100V3.2">
    <property type="protein sequence ID" value="Pp3c4_8100V3.2"/>
    <property type="gene ID" value="Pp3c4_8100"/>
</dbReference>
<dbReference type="OrthoDB" id="523511at2759"/>
<evidence type="ECO:0000313" key="1">
    <source>
        <dbReference type="EMBL" id="PNR55043.1"/>
    </source>
</evidence>
<dbReference type="Gramene" id="Pp3c4_8100V3.1">
    <property type="protein sequence ID" value="Pp3c4_8100V3.1"/>
    <property type="gene ID" value="Pp3c4_8100"/>
</dbReference>
<dbReference type="Proteomes" id="UP000006727">
    <property type="component" value="Chromosome 4"/>
</dbReference>
<name>A9SZY0_PHYPA</name>
<reference evidence="2" key="3">
    <citation type="submission" date="2020-12" db="UniProtKB">
        <authorList>
            <consortium name="EnsemblPlants"/>
        </authorList>
    </citation>
    <scope>IDENTIFICATION</scope>
</reference>
<dbReference type="AlphaFoldDB" id="A9SZY0"/>
<organism evidence="1">
    <name type="scientific">Physcomitrium patens</name>
    <name type="common">Spreading-leaved earth moss</name>
    <name type="synonym">Physcomitrella patens</name>
    <dbReference type="NCBI Taxonomy" id="3218"/>
    <lineage>
        <taxon>Eukaryota</taxon>
        <taxon>Viridiplantae</taxon>
        <taxon>Streptophyta</taxon>
        <taxon>Embryophyta</taxon>
        <taxon>Bryophyta</taxon>
        <taxon>Bryophytina</taxon>
        <taxon>Bryopsida</taxon>
        <taxon>Funariidae</taxon>
        <taxon>Funariales</taxon>
        <taxon>Funariaceae</taxon>
        <taxon>Physcomitrium</taxon>
    </lineage>
</organism>
<dbReference type="EnsemblPlants" id="Pp3c4_8100V3.1">
    <property type="protein sequence ID" value="Pp3c4_8100V3.1"/>
    <property type="gene ID" value="Pp3c4_8100"/>
</dbReference>
<dbReference type="EnsemblPlants" id="Pp3c4_8100V3.2">
    <property type="protein sequence ID" value="Pp3c4_8100V3.2"/>
    <property type="gene ID" value="Pp3c4_8100"/>
</dbReference>
<dbReference type="RefSeq" id="XP_024373709.1">
    <property type="nucleotide sequence ID" value="XM_024517941.2"/>
</dbReference>